<dbReference type="CDD" id="cd05257">
    <property type="entry name" value="Arna_like_SDR_e"/>
    <property type="match status" value="1"/>
</dbReference>
<evidence type="ECO:0000313" key="2">
    <source>
        <dbReference type="EMBL" id="KPL72021.1"/>
    </source>
</evidence>
<keyword evidence="3" id="KW-1185">Reference proteome</keyword>
<proteinExistence type="predicted"/>
<dbReference type="Proteomes" id="UP000050417">
    <property type="component" value="Unassembled WGS sequence"/>
</dbReference>
<evidence type="ECO:0000313" key="3">
    <source>
        <dbReference type="Proteomes" id="UP000050417"/>
    </source>
</evidence>
<dbReference type="InterPro" id="IPR016040">
    <property type="entry name" value="NAD(P)-bd_dom"/>
</dbReference>
<dbReference type="PANTHER" id="PTHR43000">
    <property type="entry name" value="DTDP-D-GLUCOSE 4,6-DEHYDRATASE-RELATED"/>
    <property type="match status" value="1"/>
</dbReference>
<dbReference type="Pfam" id="PF16363">
    <property type="entry name" value="GDP_Man_Dehyd"/>
    <property type="match status" value="1"/>
</dbReference>
<dbReference type="GO" id="GO:0016831">
    <property type="term" value="F:carboxy-lyase activity"/>
    <property type="evidence" value="ECO:0007669"/>
    <property type="project" value="InterPro"/>
</dbReference>
<name>A0A0P6XR22_9CHLR</name>
<organism evidence="2 3">
    <name type="scientific">Ornatilinea apprima</name>
    <dbReference type="NCBI Taxonomy" id="1134406"/>
    <lineage>
        <taxon>Bacteria</taxon>
        <taxon>Bacillati</taxon>
        <taxon>Chloroflexota</taxon>
        <taxon>Anaerolineae</taxon>
        <taxon>Anaerolineales</taxon>
        <taxon>Anaerolineaceae</taxon>
        <taxon>Ornatilinea</taxon>
    </lineage>
</organism>
<feature type="domain" description="NAD(P)-binding" evidence="1">
    <location>
        <begin position="17"/>
        <end position="318"/>
    </location>
</feature>
<dbReference type="RefSeq" id="WP_075064074.1">
    <property type="nucleotide sequence ID" value="NZ_LGCL01000040.1"/>
</dbReference>
<comment type="caution">
    <text evidence="2">The sequence shown here is derived from an EMBL/GenBank/DDBJ whole genome shotgun (WGS) entry which is preliminary data.</text>
</comment>
<dbReference type="EMBL" id="LGCL01000040">
    <property type="protein sequence ID" value="KPL72021.1"/>
    <property type="molecule type" value="Genomic_DNA"/>
</dbReference>
<accession>A0A0P6XR22</accession>
<dbReference type="InterPro" id="IPR036291">
    <property type="entry name" value="NAD(P)-bd_dom_sf"/>
</dbReference>
<dbReference type="AlphaFoldDB" id="A0A0P6XR22"/>
<dbReference type="SUPFAM" id="SSF51735">
    <property type="entry name" value="NAD(P)-binding Rossmann-fold domains"/>
    <property type="match status" value="1"/>
</dbReference>
<dbReference type="InterPro" id="IPR045869">
    <property type="entry name" value="Arna-like_SDR_e"/>
</dbReference>
<evidence type="ECO:0000259" key="1">
    <source>
        <dbReference type="Pfam" id="PF16363"/>
    </source>
</evidence>
<dbReference type="PATRIC" id="fig|1134406.4.peg.3664"/>
<reference evidence="2 3" key="1">
    <citation type="submission" date="2015-07" db="EMBL/GenBank/DDBJ databases">
        <title>Genome sequence of Ornatilinea apprima DSM 23815.</title>
        <authorList>
            <person name="Hemp J."/>
            <person name="Ward L.M."/>
            <person name="Pace L.A."/>
            <person name="Fischer W.W."/>
        </authorList>
    </citation>
    <scope>NUCLEOTIDE SEQUENCE [LARGE SCALE GENOMIC DNA]</scope>
    <source>
        <strain evidence="2 3">P3M-1</strain>
    </source>
</reference>
<sequence>MQVSSEEQQFFEGKKILVTGGGGFIGSHLIETLVKAGAQVRAFVRYNSRADPGLLAFLPQQTSKEVEILSGDLRDYDAVRQAMRGVSILFHLGALISIPYSYLHPVEVVETNVMGALNILMAARENGIERIVHTSSSEVYGTAITVPIAESHPLQGQSPYSASKIGADKLAESFYCAYQVPVVILRPFNTYGPRQSARAVIPTIICQALTRDYLQLGNLEARRDFTYVSDTVSGFLRAASIPGIEGQTFNLGVGSDVSIGNLAREIIQLIGRPVEIRLDQQRLRPEKSEVMRLISDNRLARERMGWSPVVDLQTGLQHTIGWIEQHLNRYRPDLYQV</sequence>
<protein>
    <submittedName>
        <fullName evidence="2">NAD-dependent dehydratase</fullName>
    </submittedName>
</protein>
<dbReference type="OrthoDB" id="9803061at2"/>
<dbReference type="Gene3D" id="3.40.50.720">
    <property type="entry name" value="NAD(P)-binding Rossmann-like Domain"/>
    <property type="match status" value="1"/>
</dbReference>
<gene>
    <name evidence="2" type="ORF">ADN00_16145</name>
</gene>
<dbReference type="STRING" id="1134406.ADN00_16145"/>